<protein>
    <recommendedName>
        <fullName evidence="4">DUF2975 domain-containing protein</fullName>
    </recommendedName>
</protein>
<comment type="caution">
    <text evidence="2">The sequence shown here is derived from an EMBL/GenBank/DDBJ whole genome shotgun (WGS) entry which is preliminary data.</text>
</comment>
<evidence type="ECO:0008006" key="4">
    <source>
        <dbReference type="Google" id="ProtNLM"/>
    </source>
</evidence>
<dbReference type="EMBL" id="LJJC01000004">
    <property type="protein sequence ID" value="KQL54403.1"/>
    <property type="molecule type" value="Genomic_DNA"/>
</dbReference>
<feature type="transmembrane region" description="Helical" evidence="1">
    <location>
        <begin position="12"/>
        <end position="32"/>
    </location>
</feature>
<name>A0A0Q3WYJ0_9BACI</name>
<keyword evidence="1" id="KW-0472">Membrane</keyword>
<gene>
    <name evidence="2" type="ORF">AN964_13445</name>
</gene>
<dbReference type="PROSITE" id="PS51257">
    <property type="entry name" value="PROKAR_LIPOPROTEIN"/>
    <property type="match status" value="1"/>
</dbReference>
<dbReference type="Pfam" id="PF11188">
    <property type="entry name" value="DUF2975"/>
    <property type="match status" value="1"/>
</dbReference>
<reference evidence="2 3" key="1">
    <citation type="submission" date="2015-09" db="EMBL/GenBank/DDBJ databases">
        <title>Genome sequencing project for genomic taxonomy and phylogenomics of Bacillus-like bacteria.</title>
        <authorList>
            <person name="Liu B."/>
            <person name="Wang J."/>
            <person name="Zhu Y."/>
            <person name="Liu G."/>
            <person name="Chen Q."/>
            <person name="Chen Z."/>
            <person name="Lan J."/>
            <person name="Che J."/>
            <person name="Ge C."/>
            <person name="Shi H."/>
            <person name="Pan Z."/>
            <person name="Liu X."/>
        </authorList>
    </citation>
    <scope>NUCLEOTIDE SEQUENCE [LARGE SCALE GENOMIC DNA]</scope>
    <source>
        <strain evidence="2 3">LMG 18435</strain>
    </source>
</reference>
<dbReference type="STRING" id="157838.AN964_13445"/>
<sequence>MKRGTTTGLKVAIMIIGVIVLGACIFGLPKIAKYSSEMNPEFAYLRLPVLFGLYATALPFFLALFHGMKLLNYIEKENAFSELTIISLKRIKKCALTIFCLYIIGMIFLLTQNALHPGIAVIGFVICFVTIVVSLFTAVLQNLLKSIMEIKNENDLTV</sequence>
<dbReference type="PATRIC" id="fig|157838.3.peg.2989"/>
<proteinExistence type="predicted"/>
<dbReference type="AlphaFoldDB" id="A0A0Q3WYJ0"/>
<evidence type="ECO:0000313" key="3">
    <source>
        <dbReference type="Proteomes" id="UP000051888"/>
    </source>
</evidence>
<accession>A0A0Q3WYJ0</accession>
<feature type="transmembrane region" description="Helical" evidence="1">
    <location>
        <begin position="118"/>
        <end position="140"/>
    </location>
</feature>
<dbReference type="RefSeq" id="WP_055740171.1">
    <property type="nucleotide sequence ID" value="NZ_JAAIWL010000008.1"/>
</dbReference>
<keyword evidence="1" id="KW-0812">Transmembrane</keyword>
<evidence type="ECO:0000256" key="1">
    <source>
        <dbReference type="SAM" id="Phobius"/>
    </source>
</evidence>
<organism evidence="2 3">
    <name type="scientific">Heyndrickxia shackletonii</name>
    <dbReference type="NCBI Taxonomy" id="157838"/>
    <lineage>
        <taxon>Bacteria</taxon>
        <taxon>Bacillati</taxon>
        <taxon>Bacillota</taxon>
        <taxon>Bacilli</taxon>
        <taxon>Bacillales</taxon>
        <taxon>Bacillaceae</taxon>
        <taxon>Heyndrickxia</taxon>
    </lineage>
</organism>
<dbReference type="InterPro" id="IPR021354">
    <property type="entry name" value="DUF2975"/>
</dbReference>
<keyword evidence="3" id="KW-1185">Reference proteome</keyword>
<dbReference type="OrthoDB" id="1100174at2"/>
<feature type="transmembrane region" description="Helical" evidence="1">
    <location>
        <begin position="94"/>
        <end position="112"/>
    </location>
</feature>
<keyword evidence="1" id="KW-1133">Transmembrane helix</keyword>
<feature type="transmembrane region" description="Helical" evidence="1">
    <location>
        <begin position="44"/>
        <end position="65"/>
    </location>
</feature>
<dbReference type="Proteomes" id="UP000051888">
    <property type="component" value="Unassembled WGS sequence"/>
</dbReference>
<evidence type="ECO:0000313" key="2">
    <source>
        <dbReference type="EMBL" id="KQL54403.1"/>
    </source>
</evidence>